<keyword evidence="16" id="KW-0408">Iron</keyword>
<keyword evidence="20" id="KW-1185">Reference proteome</keyword>
<comment type="caution">
    <text evidence="19">The sequence shown here is derived from an EMBL/GenBank/DDBJ whole genome shotgun (WGS) entry which is preliminary data.</text>
</comment>
<evidence type="ECO:0000313" key="19">
    <source>
        <dbReference type="EMBL" id="RXR28219.1"/>
    </source>
</evidence>
<evidence type="ECO:0000256" key="10">
    <source>
        <dbReference type="ARBA" id="ARBA00022532"/>
    </source>
</evidence>
<dbReference type="InterPro" id="IPR034804">
    <property type="entry name" value="SQR/QFR_C/D"/>
</dbReference>
<dbReference type="GO" id="GO:0009055">
    <property type="term" value="F:electron transfer activity"/>
    <property type="evidence" value="ECO:0007669"/>
    <property type="project" value="TreeGrafter"/>
</dbReference>
<evidence type="ECO:0000256" key="17">
    <source>
        <dbReference type="ARBA" id="ARBA00023136"/>
    </source>
</evidence>
<dbReference type="AlphaFoldDB" id="A0A4Q1KGK4"/>
<dbReference type="Proteomes" id="UP000290958">
    <property type="component" value="Unassembled WGS sequence"/>
</dbReference>
<keyword evidence="17 18" id="KW-0472">Membrane</keyword>
<reference evidence="20" key="1">
    <citation type="submission" date="2019-01" db="EMBL/GenBank/DDBJ databases">
        <title>Cytophagaceae bacterium strain CAR-16.</title>
        <authorList>
            <person name="Chen W.-M."/>
        </authorList>
    </citation>
    <scope>NUCLEOTIDE SEQUENCE [LARGE SCALE GENOMIC DNA]</scope>
    <source>
        <strain evidence="20">CHR27</strain>
    </source>
</reference>
<dbReference type="CDD" id="cd03495">
    <property type="entry name" value="SQR_TypeC_SdhD_like"/>
    <property type="match status" value="1"/>
</dbReference>
<evidence type="ECO:0000313" key="20">
    <source>
        <dbReference type="Proteomes" id="UP000290958"/>
    </source>
</evidence>
<protein>
    <recommendedName>
        <fullName evidence="6">Succinate dehydrogenase hydrophobic membrane anchor subunit</fullName>
    </recommendedName>
</protein>
<keyword evidence="7" id="KW-0813">Transport</keyword>
<dbReference type="InterPro" id="IPR000701">
    <property type="entry name" value="SuccDH_FuR_B_TM-su"/>
</dbReference>
<feature type="transmembrane region" description="Helical" evidence="18">
    <location>
        <begin position="24"/>
        <end position="45"/>
    </location>
</feature>
<evidence type="ECO:0000256" key="13">
    <source>
        <dbReference type="ARBA" id="ARBA00022723"/>
    </source>
</evidence>
<sequence length="130" mass="13881">MGNGTSIGRVRGLGSAKSGAHHWIVQRFTAVGNLLLVLWLIFSILQMPGLDYESVVGWLSQPLVAVPMALMLVSIFWHLKLGLQVLIEDYVHDDGLKFVAIMALNFYAIGGAALGIFAIAKIAFTGGAAA</sequence>
<accession>A0A4Q1KGK4</accession>
<keyword evidence="9" id="KW-0997">Cell inner membrane</keyword>
<organism evidence="19 20">
    <name type="scientific">Sphingobium fluviale</name>
    <dbReference type="NCBI Taxonomy" id="2506423"/>
    <lineage>
        <taxon>Bacteria</taxon>
        <taxon>Pseudomonadati</taxon>
        <taxon>Pseudomonadota</taxon>
        <taxon>Alphaproteobacteria</taxon>
        <taxon>Sphingomonadales</taxon>
        <taxon>Sphingomonadaceae</taxon>
        <taxon>Sphingobium</taxon>
    </lineage>
</organism>
<dbReference type="PANTHER" id="PTHR38689">
    <property type="entry name" value="SUCCINATE DEHYDROGENASE HYDROPHOBIC MEMBRANE ANCHOR SUBUNIT"/>
    <property type="match status" value="1"/>
</dbReference>
<comment type="subcellular location">
    <subcellularLocation>
        <location evidence="3">Cell inner membrane</location>
        <topology evidence="3">Multi-pass membrane protein</topology>
    </subcellularLocation>
</comment>
<keyword evidence="10" id="KW-0816">Tricarboxylic acid cycle</keyword>
<dbReference type="Gene3D" id="1.20.1300.10">
    <property type="entry name" value="Fumarate reductase/succinate dehydrogenase, transmembrane subunit"/>
    <property type="match status" value="1"/>
</dbReference>
<evidence type="ECO:0000256" key="3">
    <source>
        <dbReference type="ARBA" id="ARBA00004429"/>
    </source>
</evidence>
<dbReference type="SUPFAM" id="SSF81343">
    <property type="entry name" value="Fumarate reductase respiratory complex transmembrane subunits"/>
    <property type="match status" value="1"/>
</dbReference>
<dbReference type="Pfam" id="PF01127">
    <property type="entry name" value="Sdh_cyt"/>
    <property type="match status" value="1"/>
</dbReference>
<feature type="transmembrane region" description="Helical" evidence="18">
    <location>
        <begin position="99"/>
        <end position="124"/>
    </location>
</feature>
<comment type="subunit">
    <text evidence="5">Part of an enzyme complex containing four subunits: a flavoprotein, an iron-sulfur protein, plus two membrane-anchoring proteins, SdhC and SdhD.</text>
</comment>
<keyword evidence="13" id="KW-0479">Metal-binding</keyword>
<evidence type="ECO:0000256" key="5">
    <source>
        <dbReference type="ARBA" id="ARBA00011558"/>
    </source>
</evidence>
<keyword evidence="8" id="KW-1003">Cell membrane</keyword>
<dbReference type="EMBL" id="SBKP01000010">
    <property type="protein sequence ID" value="RXR28219.1"/>
    <property type="molecule type" value="Genomic_DNA"/>
</dbReference>
<dbReference type="RefSeq" id="WP_129404580.1">
    <property type="nucleotide sequence ID" value="NZ_SBKP01000010.1"/>
</dbReference>
<evidence type="ECO:0000256" key="11">
    <source>
        <dbReference type="ARBA" id="ARBA00022617"/>
    </source>
</evidence>
<keyword evidence="14" id="KW-0249">Electron transport</keyword>
<dbReference type="InterPro" id="IPR014312">
    <property type="entry name" value="Succ_DH_anchor"/>
</dbReference>
<evidence type="ECO:0000256" key="9">
    <source>
        <dbReference type="ARBA" id="ARBA00022519"/>
    </source>
</evidence>
<evidence type="ECO:0000256" key="8">
    <source>
        <dbReference type="ARBA" id="ARBA00022475"/>
    </source>
</evidence>
<feature type="transmembrane region" description="Helical" evidence="18">
    <location>
        <begin position="57"/>
        <end position="79"/>
    </location>
</feature>
<keyword evidence="15 18" id="KW-1133">Transmembrane helix</keyword>
<evidence type="ECO:0000256" key="6">
    <source>
        <dbReference type="ARBA" id="ARBA00019425"/>
    </source>
</evidence>
<dbReference type="GO" id="GO:0006099">
    <property type="term" value="P:tricarboxylic acid cycle"/>
    <property type="evidence" value="ECO:0007669"/>
    <property type="project" value="UniProtKB-UniPathway"/>
</dbReference>
<comment type="function">
    <text evidence="2">Membrane-anchoring subunit of succinate dehydrogenase (SDH).</text>
</comment>
<comment type="cofactor">
    <cofactor evidence="1">
        <name>heme</name>
        <dbReference type="ChEBI" id="CHEBI:30413"/>
    </cofactor>
</comment>
<dbReference type="GO" id="GO:0046872">
    <property type="term" value="F:metal ion binding"/>
    <property type="evidence" value="ECO:0007669"/>
    <property type="project" value="UniProtKB-KW"/>
</dbReference>
<evidence type="ECO:0000256" key="2">
    <source>
        <dbReference type="ARBA" id="ARBA00004050"/>
    </source>
</evidence>
<comment type="pathway">
    <text evidence="4">Carbohydrate metabolism; tricarboxylic acid cycle.</text>
</comment>
<evidence type="ECO:0000256" key="1">
    <source>
        <dbReference type="ARBA" id="ARBA00001971"/>
    </source>
</evidence>
<dbReference type="GO" id="GO:0005886">
    <property type="term" value="C:plasma membrane"/>
    <property type="evidence" value="ECO:0007669"/>
    <property type="project" value="UniProtKB-SubCell"/>
</dbReference>
<keyword evidence="12 18" id="KW-0812">Transmembrane</keyword>
<proteinExistence type="predicted"/>
<dbReference type="GO" id="GO:0020037">
    <property type="term" value="F:heme binding"/>
    <property type="evidence" value="ECO:0007669"/>
    <property type="project" value="InterPro"/>
</dbReference>
<dbReference type="UniPathway" id="UPA00223"/>
<evidence type="ECO:0000256" key="16">
    <source>
        <dbReference type="ARBA" id="ARBA00023004"/>
    </source>
</evidence>
<evidence type="ECO:0000256" key="15">
    <source>
        <dbReference type="ARBA" id="ARBA00022989"/>
    </source>
</evidence>
<evidence type="ECO:0000256" key="14">
    <source>
        <dbReference type="ARBA" id="ARBA00022982"/>
    </source>
</evidence>
<gene>
    <name evidence="19" type="primary">sdhD</name>
    <name evidence="19" type="ORF">EQG66_10700</name>
</gene>
<evidence type="ECO:0000256" key="18">
    <source>
        <dbReference type="SAM" id="Phobius"/>
    </source>
</evidence>
<dbReference type="GO" id="GO:0017004">
    <property type="term" value="P:cytochrome complex assembly"/>
    <property type="evidence" value="ECO:0007669"/>
    <property type="project" value="TreeGrafter"/>
</dbReference>
<dbReference type="PANTHER" id="PTHR38689:SF1">
    <property type="entry name" value="SUCCINATE DEHYDROGENASE HYDROPHOBIC MEMBRANE ANCHOR SUBUNIT"/>
    <property type="match status" value="1"/>
</dbReference>
<dbReference type="NCBIfam" id="TIGR02968">
    <property type="entry name" value="succ_dehyd_anc"/>
    <property type="match status" value="1"/>
</dbReference>
<name>A0A4Q1KGK4_9SPHN</name>
<keyword evidence="11" id="KW-0349">Heme</keyword>
<evidence type="ECO:0000256" key="4">
    <source>
        <dbReference type="ARBA" id="ARBA00005163"/>
    </source>
</evidence>
<dbReference type="OrthoDB" id="9809280at2"/>
<evidence type="ECO:0000256" key="12">
    <source>
        <dbReference type="ARBA" id="ARBA00022692"/>
    </source>
</evidence>
<evidence type="ECO:0000256" key="7">
    <source>
        <dbReference type="ARBA" id="ARBA00022448"/>
    </source>
</evidence>